<dbReference type="Proteomes" id="UP000774617">
    <property type="component" value="Unassembled WGS sequence"/>
</dbReference>
<dbReference type="InterPro" id="IPR023606">
    <property type="entry name" value="CoA-Trfase_III_dom_1_sf"/>
</dbReference>
<dbReference type="PANTHER" id="PTHR48229">
    <property type="entry name" value="CAIB/BAIF FAMILY ENZYME (AFU_ORTHOLOGUE AFUA_1G05360)-RELATED"/>
    <property type="match status" value="1"/>
</dbReference>
<sequence length="547" mass="60630">MSISDVKEDARRILYGKLLNDESLRVPQAFIDAAEKLTFTGGDEKPFLPSPGKMTESASALCALIAAASSAVATDRYGIDYQGIKVNTDIASLSLFSVILPTVDGVPFLENEQLRTEIAKGNLHHLERPLRALSTNLYQTKDSRWYYLHGDLNPCKTMKMLGIEDDEGIVSHEEALDMYKGKVAQWDAGVIEETANSVYQISGVVCHTHEEFLSSQTGKAMSKEPLYTLRAVNAPRSVWPPVSPASAADLKPLAGIRVIDFSRVIAAPVISKVLAALGAEVMKVTWKNLPDHGFLWVDLSAGKRDAGIDLKSDEGRASFSALLKDADVLIDGYRPGVLSRLGFDTETLRKISPRLIVVRENCYGWKGPLSHRSGWQPISDCLVGHSWLQGKFLGLDEPVLPPLPNSDMQTGYTGAAATIQALYMRTKSDVTFDVDVSLTQYNTWLYRLGQYTEEQQRELRQRNSVFHARHSDRVQALLAKTYQAVAHTRPDIFEHPEYFWTMSGKEWGVESNISILAPAFDLERSKLEYAVPSGSRGRSRPAWIGSP</sequence>
<evidence type="ECO:0000256" key="1">
    <source>
        <dbReference type="ARBA" id="ARBA00008383"/>
    </source>
</evidence>
<organism evidence="2 3">
    <name type="scientific">Macrophomina phaseolina</name>
    <dbReference type="NCBI Taxonomy" id="35725"/>
    <lineage>
        <taxon>Eukaryota</taxon>
        <taxon>Fungi</taxon>
        <taxon>Dikarya</taxon>
        <taxon>Ascomycota</taxon>
        <taxon>Pezizomycotina</taxon>
        <taxon>Dothideomycetes</taxon>
        <taxon>Dothideomycetes incertae sedis</taxon>
        <taxon>Botryosphaeriales</taxon>
        <taxon>Botryosphaeriaceae</taxon>
        <taxon>Macrophomina</taxon>
    </lineage>
</organism>
<dbReference type="InterPro" id="IPR052985">
    <property type="entry name" value="CoA-trans_III_biosynth/detox"/>
</dbReference>
<dbReference type="EMBL" id="JAGTJR010000007">
    <property type="protein sequence ID" value="KAH7057362.1"/>
    <property type="molecule type" value="Genomic_DNA"/>
</dbReference>
<evidence type="ECO:0000313" key="2">
    <source>
        <dbReference type="EMBL" id="KAH7057362.1"/>
    </source>
</evidence>
<protein>
    <submittedName>
        <fullName evidence="2">CoA-transferase family III domain-containing protein</fullName>
    </submittedName>
</protein>
<dbReference type="SUPFAM" id="SSF89796">
    <property type="entry name" value="CoA-transferase family III (CaiB/BaiF)"/>
    <property type="match status" value="2"/>
</dbReference>
<accession>A0ABQ8GJU1</accession>
<reference evidence="2 3" key="1">
    <citation type="journal article" date="2021" name="Nat. Commun.">
        <title>Genetic determinants of endophytism in the Arabidopsis root mycobiome.</title>
        <authorList>
            <person name="Mesny F."/>
            <person name="Miyauchi S."/>
            <person name="Thiergart T."/>
            <person name="Pickel B."/>
            <person name="Atanasova L."/>
            <person name="Karlsson M."/>
            <person name="Huettel B."/>
            <person name="Barry K.W."/>
            <person name="Haridas S."/>
            <person name="Chen C."/>
            <person name="Bauer D."/>
            <person name="Andreopoulos W."/>
            <person name="Pangilinan J."/>
            <person name="LaButti K."/>
            <person name="Riley R."/>
            <person name="Lipzen A."/>
            <person name="Clum A."/>
            <person name="Drula E."/>
            <person name="Henrissat B."/>
            <person name="Kohler A."/>
            <person name="Grigoriev I.V."/>
            <person name="Martin F.M."/>
            <person name="Hacquard S."/>
        </authorList>
    </citation>
    <scope>NUCLEOTIDE SEQUENCE [LARGE SCALE GENOMIC DNA]</scope>
    <source>
        <strain evidence="2 3">MPI-SDFR-AT-0080</strain>
    </source>
</reference>
<name>A0ABQ8GJU1_9PEZI</name>
<evidence type="ECO:0000313" key="3">
    <source>
        <dbReference type="Proteomes" id="UP000774617"/>
    </source>
</evidence>
<keyword evidence="3" id="KW-1185">Reference proteome</keyword>
<dbReference type="Gene3D" id="3.40.50.10540">
    <property type="entry name" value="Crotonobetainyl-coa:carnitine coa-transferase, domain 1"/>
    <property type="match status" value="1"/>
</dbReference>
<proteinExistence type="inferred from homology"/>
<dbReference type="InterPro" id="IPR003673">
    <property type="entry name" value="CoA-Trfase_fam_III"/>
</dbReference>
<comment type="caution">
    <text evidence="2">The sequence shown here is derived from an EMBL/GenBank/DDBJ whole genome shotgun (WGS) entry which is preliminary data.</text>
</comment>
<dbReference type="Pfam" id="PF02515">
    <property type="entry name" value="CoA_transf_3"/>
    <property type="match status" value="1"/>
</dbReference>
<gene>
    <name evidence="2" type="ORF">B0J12DRAFT_775164</name>
</gene>
<dbReference type="PANTHER" id="PTHR48229:SF1">
    <property type="entry name" value="ALPHA METHYLACYL-COA RACEMASE-RELATED"/>
    <property type="match status" value="1"/>
</dbReference>
<comment type="similarity">
    <text evidence="1">Belongs to the CoA-transferase III family.</text>
</comment>